<evidence type="ECO:0000259" key="2">
    <source>
        <dbReference type="Pfam" id="PF03886"/>
    </source>
</evidence>
<accession>A0A2W1KBZ5</accession>
<dbReference type="Pfam" id="PF03886">
    <property type="entry name" value="ABC_trans_aux"/>
    <property type="match status" value="1"/>
</dbReference>
<name>A0A2W1KBZ5_ACIFR</name>
<comment type="caution">
    <text evidence="3">The sequence shown here is derived from an EMBL/GenBank/DDBJ whole genome shotgun (WGS) entry which is preliminary data.</text>
</comment>
<proteinExistence type="predicted"/>
<protein>
    <recommendedName>
        <fullName evidence="2">ABC-type transport auxiliary lipoprotein component domain-containing protein</fullName>
    </recommendedName>
</protein>
<organism evidence="3 4">
    <name type="scientific">Acidithiobacillus ferrooxidans</name>
    <name type="common">Thiobacillus ferrooxidans</name>
    <dbReference type="NCBI Taxonomy" id="920"/>
    <lineage>
        <taxon>Bacteria</taxon>
        <taxon>Pseudomonadati</taxon>
        <taxon>Pseudomonadota</taxon>
        <taxon>Acidithiobacillia</taxon>
        <taxon>Acidithiobacillales</taxon>
        <taxon>Acidithiobacillaceae</taxon>
        <taxon>Acidithiobacillus</taxon>
    </lineage>
</organism>
<dbReference type="InterPro" id="IPR005586">
    <property type="entry name" value="ABC_trans_aux"/>
</dbReference>
<feature type="chain" id="PRO_5016176368" description="ABC-type transport auxiliary lipoprotein component domain-containing protein" evidence="1">
    <location>
        <begin position="36"/>
        <end position="221"/>
    </location>
</feature>
<feature type="signal peptide" evidence="1">
    <location>
        <begin position="1"/>
        <end position="35"/>
    </location>
</feature>
<dbReference type="EMBL" id="QKQP01000012">
    <property type="protein sequence ID" value="PZD79862.1"/>
    <property type="molecule type" value="Genomic_DNA"/>
</dbReference>
<dbReference type="SUPFAM" id="SSF159594">
    <property type="entry name" value="XCC0632-like"/>
    <property type="match status" value="1"/>
</dbReference>
<dbReference type="Gene3D" id="3.40.50.10610">
    <property type="entry name" value="ABC-type transport auxiliary lipoprotein component"/>
    <property type="match status" value="1"/>
</dbReference>
<keyword evidence="1" id="KW-0732">Signal</keyword>
<dbReference type="Proteomes" id="UP000248886">
    <property type="component" value="Unassembled WGS sequence"/>
</dbReference>
<dbReference type="OMA" id="RADVYDF"/>
<evidence type="ECO:0000256" key="1">
    <source>
        <dbReference type="SAM" id="SignalP"/>
    </source>
</evidence>
<dbReference type="AlphaFoldDB" id="A0A2W1KBZ5"/>
<reference evidence="3 4" key="1">
    <citation type="submission" date="2018-06" db="EMBL/GenBank/DDBJ databases">
        <title>Draft sequence of Acidithiobacillus ferrooxidans CCM 4253.</title>
        <authorList>
            <person name="Moya-Beltran A."/>
            <person name="Castro M."/>
            <person name="Covarrubias P.C."/>
            <person name="Issotta F."/>
            <person name="Janiczek O."/>
            <person name="Mandl M."/>
            <person name="Kucera J."/>
            <person name="Quatrini R."/>
        </authorList>
    </citation>
    <scope>NUCLEOTIDE SEQUENCE [LARGE SCALE GENOMIC DNA]</scope>
    <source>
        <strain evidence="3 4">CCM 4253</strain>
    </source>
</reference>
<dbReference type="PROSITE" id="PS51257">
    <property type="entry name" value="PROKAR_LIPOPROTEIN"/>
    <property type="match status" value="1"/>
</dbReference>
<gene>
    <name evidence="3" type="ORF">DN052_15140</name>
</gene>
<evidence type="ECO:0000313" key="3">
    <source>
        <dbReference type="EMBL" id="PZD79862.1"/>
    </source>
</evidence>
<dbReference type="RefSeq" id="WP_012536998.1">
    <property type="nucleotide sequence ID" value="NZ_CP040511.1"/>
</dbReference>
<feature type="domain" description="ABC-type transport auxiliary lipoprotein component" evidence="2">
    <location>
        <begin position="44"/>
        <end position="204"/>
    </location>
</feature>
<dbReference type="OrthoDB" id="5795476at2"/>
<evidence type="ECO:0000313" key="4">
    <source>
        <dbReference type="Proteomes" id="UP000248886"/>
    </source>
</evidence>
<sequence>MRHLYSECSPVGKRMALAGLLLLATGCATSVSWQAPYDITPPHPAPLASTTRSTATLPVLRLGPVSAVQWLETDNYQYHLLYQDQQRLLAYRDARWIGTPPQMIASRLQRQLEESGQWRAVLTPLSRGRSVWLLQVRLTDFVVNFSGPDAGAALVAGTATLVKTADYQVIAQRHFSFTEMLPSASAQGGAKAMATASSRFVRAISSWAAQTAATELSARQP</sequence>